<comment type="caution">
    <text evidence="2">The sequence shown here is derived from an EMBL/GenBank/DDBJ whole genome shotgun (WGS) entry which is preliminary data.</text>
</comment>
<evidence type="ECO:0000313" key="2">
    <source>
        <dbReference type="EMBL" id="MCA9385550.1"/>
    </source>
</evidence>
<evidence type="ECO:0000256" key="1">
    <source>
        <dbReference type="SAM" id="Phobius"/>
    </source>
</evidence>
<reference evidence="2" key="2">
    <citation type="journal article" date="2021" name="Microbiome">
        <title>Successional dynamics and alternative stable states in a saline activated sludge microbial community over 9 years.</title>
        <authorList>
            <person name="Wang Y."/>
            <person name="Ye J."/>
            <person name="Ju F."/>
            <person name="Liu L."/>
            <person name="Boyd J.A."/>
            <person name="Deng Y."/>
            <person name="Parks D.H."/>
            <person name="Jiang X."/>
            <person name="Yin X."/>
            <person name="Woodcroft B.J."/>
            <person name="Tyson G.W."/>
            <person name="Hugenholtz P."/>
            <person name="Polz M.F."/>
            <person name="Zhang T."/>
        </authorList>
    </citation>
    <scope>NUCLEOTIDE SEQUENCE</scope>
    <source>
        <strain evidence="2">HKST-UBA11</strain>
    </source>
</reference>
<evidence type="ECO:0000313" key="3">
    <source>
        <dbReference type="Proteomes" id="UP000754563"/>
    </source>
</evidence>
<name>A0A955L7R3_9BACT</name>
<organism evidence="2 3">
    <name type="scientific">Candidatus Dojkabacteria bacterium</name>
    <dbReference type="NCBI Taxonomy" id="2099670"/>
    <lineage>
        <taxon>Bacteria</taxon>
        <taxon>Candidatus Dojkabacteria</taxon>
    </lineage>
</organism>
<dbReference type="EMBL" id="JAGQLH010000026">
    <property type="protein sequence ID" value="MCA9385550.1"/>
    <property type="molecule type" value="Genomic_DNA"/>
</dbReference>
<evidence type="ECO:0008006" key="4">
    <source>
        <dbReference type="Google" id="ProtNLM"/>
    </source>
</evidence>
<dbReference type="AlphaFoldDB" id="A0A955L7R3"/>
<sequence>MIVVTRKSKRIIILTLAGLVLLMVGIVIWNTYHIRQASDEFSLCYDSCNTGSVEVGQSYLDCINTCDEVAEERFERIVVDL</sequence>
<protein>
    <recommendedName>
        <fullName evidence="4">Transmembrane protein</fullName>
    </recommendedName>
</protein>
<keyword evidence="1" id="KW-0472">Membrane</keyword>
<gene>
    <name evidence="2" type="ORF">KC717_02790</name>
</gene>
<proteinExistence type="predicted"/>
<keyword evidence="1" id="KW-0812">Transmembrane</keyword>
<keyword evidence="1" id="KW-1133">Transmembrane helix</keyword>
<dbReference type="Proteomes" id="UP000754563">
    <property type="component" value="Unassembled WGS sequence"/>
</dbReference>
<reference evidence="2" key="1">
    <citation type="submission" date="2020-04" db="EMBL/GenBank/DDBJ databases">
        <authorList>
            <person name="Zhang T."/>
        </authorList>
    </citation>
    <scope>NUCLEOTIDE SEQUENCE</scope>
    <source>
        <strain evidence="2">HKST-UBA11</strain>
    </source>
</reference>
<feature type="transmembrane region" description="Helical" evidence="1">
    <location>
        <begin position="12"/>
        <end position="32"/>
    </location>
</feature>
<accession>A0A955L7R3</accession>